<sequence>MYKCVLFRRQHDQAWQHIFWGGRLVATLLALPAFCLGLYGAAGFSAQLRHGGCAGAAEALALALVVALLLLGLAWCWLVEDCGCFADLAGCLESVGLGCRCLGPARGARLLLPLPGGAEGARQRAPQPEVLGRARLVRGRAAARPRPRHLYAPSQIQVLRAGRVVYCSNSRKAVRRWIRRNLSDSVGGPR</sequence>
<feature type="transmembrane region" description="Helical" evidence="1">
    <location>
        <begin position="20"/>
        <end position="39"/>
    </location>
</feature>
<comment type="caution">
    <text evidence="2">The sequence shown here is derived from an EMBL/GenBank/DDBJ whole genome shotgun (WGS) entry which is preliminary data.</text>
</comment>
<evidence type="ECO:0000313" key="3">
    <source>
        <dbReference type="Proteomes" id="UP001189429"/>
    </source>
</evidence>
<evidence type="ECO:0000313" key="2">
    <source>
        <dbReference type="EMBL" id="CAK0895655.1"/>
    </source>
</evidence>
<feature type="non-terminal residue" evidence="2">
    <location>
        <position position="190"/>
    </location>
</feature>
<name>A0ABN9X870_9DINO</name>
<reference evidence="2" key="1">
    <citation type="submission" date="2023-10" db="EMBL/GenBank/DDBJ databases">
        <authorList>
            <person name="Chen Y."/>
            <person name="Shah S."/>
            <person name="Dougan E. K."/>
            <person name="Thang M."/>
            <person name="Chan C."/>
        </authorList>
    </citation>
    <scope>NUCLEOTIDE SEQUENCE [LARGE SCALE GENOMIC DNA]</scope>
</reference>
<protein>
    <submittedName>
        <fullName evidence="2">Uncharacterized protein</fullName>
    </submittedName>
</protein>
<keyword evidence="1" id="KW-1133">Transmembrane helix</keyword>
<organism evidence="2 3">
    <name type="scientific">Prorocentrum cordatum</name>
    <dbReference type="NCBI Taxonomy" id="2364126"/>
    <lineage>
        <taxon>Eukaryota</taxon>
        <taxon>Sar</taxon>
        <taxon>Alveolata</taxon>
        <taxon>Dinophyceae</taxon>
        <taxon>Prorocentrales</taxon>
        <taxon>Prorocentraceae</taxon>
        <taxon>Prorocentrum</taxon>
    </lineage>
</organism>
<keyword evidence="1" id="KW-0812">Transmembrane</keyword>
<keyword evidence="1" id="KW-0472">Membrane</keyword>
<keyword evidence="3" id="KW-1185">Reference proteome</keyword>
<proteinExistence type="predicted"/>
<dbReference type="Proteomes" id="UP001189429">
    <property type="component" value="Unassembled WGS sequence"/>
</dbReference>
<evidence type="ECO:0000256" key="1">
    <source>
        <dbReference type="SAM" id="Phobius"/>
    </source>
</evidence>
<dbReference type="EMBL" id="CAUYUJ010020071">
    <property type="protein sequence ID" value="CAK0895655.1"/>
    <property type="molecule type" value="Genomic_DNA"/>
</dbReference>
<gene>
    <name evidence="2" type="ORF">PCOR1329_LOCUS74339</name>
</gene>
<feature type="transmembrane region" description="Helical" evidence="1">
    <location>
        <begin position="59"/>
        <end position="78"/>
    </location>
</feature>
<accession>A0ABN9X870</accession>